<keyword evidence="2" id="KW-0472">Membrane</keyword>
<keyword evidence="4" id="KW-1185">Reference proteome</keyword>
<evidence type="ECO:0000313" key="4">
    <source>
        <dbReference type="Proteomes" id="UP000265562"/>
    </source>
</evidence>
<keyword evidence="2" id="KW-0812">Transmembrane</keyword>
<dbReference type="Proteomes" id="UP000265562">
    <property type="component" value="Chromosome"/>
</dbReference>
<organism evidence="3 4">
    <name type="scientific">Lachnoanaerobaculum umeaense</name>
    <dbReference type="NCBI Taxonomy" id="617123"/>
    <lineage>
        <taxon>Bacteria</taxon>
        <taxon>Bacillati</taxon>
        <taxon>Bacillota</taxon>
        <taxon>Clostridia</taxon>
        <taxon>Lachnospirales</taxon>
        <taxon>Lachnospiraceae</taxon>
        <taxon>Lachnoanaerobaculum</taxon>
    </lineage>
</organism>
<accession>A0A385Q028</accession>
<sequence length="330" mass="36532">MKKYNAMVAVSLVLATAFISIQGVDAIIASPLEVTGYSIGEFGLHTDSNAGGGGTVDNYGEWIILREPTMYEDGLKKREYISTDGTRYEEYEVIPRLLPYPMPLPSITTPPVTKPVETTESSRDGSTKDDSATKSNVRKHSRHRISGKQKGVDKASNANDVTKPYKESTDSTNREKSTEATTENIKSDASKRVEKSDKKNDSSKETTESRSDVNNITSGTDNNIESSVSEPAEMSTEIDEKSEVQTDITEQTIDIEDSAHVEQESEGAINVDAVVSKDKRFNRYDGATILAAGAYTWWVAIVLLPMINALKWINKKRREKSRSNVNKKYN</sequence>
<name>A0A385Q028_9FIRM</name>
<feature type="compositionally biased region" description="Basic and acidic residues" evidence="1">
    <location>
        <begin position="120"/>
        <end position="132"/>
    </location>
</feature>
<feature type="compositionally biased region" description="Low complexity" evidence="1">
    <location>
        <begin position="109"/>
        <end position="119"/>
    </location>
</feature>
<dbReference type="AlphaFoldDB" id="A0A385Q028"/>
<keyword evidence="2" id="KW-1133">Transmembrane helix</keyword>
<feature type="region of interest" description="Disordered" evidence="1">
    <location>
        <begin position="100"/>
        <end position="247"/>
    </location>
</feature>
<feature type="compositionally biased region" description="Polar residues" evidence="1">
    <location>
        <begin position="212"/>
        <end position="229"/>
    </location>
</feature>
<feature type="compositionally biased region" description="Basic and acidic residues" evidence="1">
    <location>
        <begin position="185"/>
        <end position="211"/>
    </location>
</feature>
<evidence type="ECO:0000256" key="2">
    <source>
        <dbReference type="SAM" id="Phobius"/>
    </source>
</evidence>
<evidence type="ECO:0000313" key="3">
    <source>
        <dbReference type="EMBL" id="AYA99004.1"/>
    </source>
</evidence>
<feature type="transmembrane region" description="Helical" evidence="2">
    <location>
        <begin position="295"/>
        <end position="313"/>
    </location>
</feature>
<dbReference type="OrthoDB" id="2051274at2"/>
<dbReference type="RefSeq" id="WP_111525178.1">
    <property type="nucleotide sequence ID" value="NZ_CP032364.1"/>
</dbReference>
<protein>
    <submittedName>
        <fullName evidence="3">Uncharacterized protein</fullName>
    </submittedName>
</protein>
<feature type="compositionally biased region" description="Basic and acidic residues" evidence="1">
    <location>
        <begin position="163"/>
        <end position="178"/>
    </location>
</feature>
<dbReference type="KEGG" id="lua:D4A81_03120"/>
<feature type="compositionally biased region" description="Basic residues" evidence="1">
    <location>
        <begin position="136"/>
        <end position="147"/>
    </location>
</feature>
<dbReference type="EMBL" id="CP032364">
    <property type="protein sequence ID" value="AYA99004.1"/>
    <property type="molecule type" value="Genomic_DNA"/>
</dbReference>
<reference evidence="3 4" key="1">
    <citation type="submission" date="2018-09" db="EMBL/GenBank/DDBJ databases">
        <title>Genome sequencing of Lachnoanaerobaculum umeaense DSM 23576.</title>
        <authorList>
            <person name="Kook J.-K."/>
            <person name="Park S.-N."/>
            <person name="Lim Y.K."/>
        </authorList>
    </citation>
    <scope>NUCLEOTIDE SEQUENCE [LARGE SCALE GENOMIC DNA]</scope>
    <source>
        <strain evidence="4">DSM 23576 \ CCUG 58757</strain>
    </source>
</reference>
<evidence type="ECO:0000256" key="1">
    <source>
        <dbReference type="SAM" id="MobiDB-lite"/>
    </source>
</evidence>
<gene>
    <name evidence="3" type="ORF">D4A81_03120</name>
</gene>
<proteinExistence type="predicted"/>